<dbReference type="Gramene" id="TVU38751">
    <property type="protein sequence ID" value="TVU38751"/>
    <property type="gene ID" value="EJB05_12137"/>
</dbReference>
<feature type="non-terminal residue" evidence="1">
    <location>
        <position position="1"/>
    </location>
</feature>
<name>A0A5J9VT28_9POAL</name>
<dbReference type="Proteomes" id="UP000324897">
    <property type="component" value="Chromosome 4"/>
</dbReference>
<dbReference type="AlphaFoldDB" id="A0A5J9VT28"/>
<sequence length="190" mass="21643">MINGLKKLFLDSHSLLILRLIKIVTRRLSSGGSIPYKIRRSCQIPNQLLMLSVIELPDTWGFIVLKGLALEWNEEEEEEAPALKMPCFPTVKEFAIAFRGVDLRMPETGTFASLTKMYIFGVQFTNDGHGISDAVTRSCPRHQDLDLHTIEGPKMLFLISQSLLSLRLIKILDQGTAGWWWRQVSSRRCK</sequence>
<gene>
    <name evidence="1" type="ORF">EJB05_12137</name>
    <name evidence="2" type="ORF">EJB05_12138</name>
</gene>
<reference evidence="1 3" key="1">
    <citation type="journal article" date="2019" name="Sci. Rep.">
        <title>A high-quality genome of Eragrostis curvula grass provides insights into Poaceae evolution and supports new strategies to enhance forage quality.</title>
        <authorList>
            <person name="Carballo J."/>
            <person name="Santos B.A.C.M."/>
            <person name="Zappacosta D."/>
            <person name="Garbus I."/>
            <person name="Selva J.P."/>
            <person name="Gallo C.A."/>
            <person name="Diaz A."/>
            <person name="Albertini E."/>
            <person name="Caccamo M."/>
            <person name="Echenique V."/>
        </authorList>
    </citation>
    <scope>NUCLEOTIDE SEQUENCE [LARGE SCALE GENOMIC DNA]</scope>
    <source>
        <strain evidence="3">cv. Victoria</strain>
        <tissue evidence="1">Leaf</tissue>
    </source>
</reference>
<dbReference type="Gramene" id="TVU38752">
    <property type="protein sequence ID" value="TVU38752"/>
    <property type="gene ID" value="EJB05_12138"/>
</dbReference>
<dbReference type="OrthoDB" id="667615at2759"/>
<dbReference type="EMBL" id="RWGY01000007">
    <property type="protein sequence ID" value="TVU38752.1"/>
    <property type="molecule type" value="Genomic_DNA"/>
</dbReference>
<comment type="caution">
    <text evidence="1">The sequence shown here is derived from an EMBL/GenBank/DDBJ whole genome shotgun (WGS) entry which is preliminary data.</text>
</comment>
<organism evidence="1 3">
    <name type="scientific">Eragrostis curvula</name>
    <name type="common">weeping love grass</name>
    <dbReference type="NCBI Taxonomy" id="38414"/>
    <lineage>
        <taxon>Eukaryota</taxon>
        <taxon>Viridiplantae</taxon>
        <taxon>Streptophyta</taxon>
        <taxon>Embryophyta</taxon>
        <taxon>Tracheophyta</taxon>
        <taxon>Spermatophyta</taxon>
        <taxon>Magnoliopsida</taxon>
        <taxon>Liliopsida</taxon>
        <taxon>Poales</taxon>
        <taxon>Poaceae</taxon>
        <taxon>PACMAD clade</taxon>
        <taxon>Chloridoideae</taxon>
        <taxon>Eragrostideae</taxon>
        <taxon>Eragrostidinae</taxon>
        <taxon>Eragrostis</taxon>
    </lineage>
</organism>
<dbReference type="EMBL" id="RWGY01000007">
    <property type="protein sequence ID" value="TVU38751.1"/>
    <property type="molecule type" value="Genomic_DNA"/>
</dbReference>
<evidence type="ECO:0000313" key="2">
    <source>
        <dbReference type="EMBL" id="TVU38752.1"/>
    </source>
</evidence>
<accession>A0A5J9VT28</accession>
<proteinExistence type="predicted"/>
<evidence type="ECO:0000313" key="1">
    <source>
        <dbReference type="EMBL" id="TVU38751.1"/>
    </source>
</evidence>
<protein>
    <submittedName>
        <fullName evidence="1">Uncharacterized protein</fullName>
    </submittedName>
</protein>
<evidence type="ECO:0000313" key="3">
    <source>
        <dbReference type="Proteomes" id="UP000324897"/>
    </source>
</evidence>
<keyword evidence="3" id="KW-1185">Reference proteome</keyword>